<dbReference type="InterPro" id="IPR029277">
    <property type="entry name" value="SVWC_dom"/>
</dbReference>
<proteinExistence type="predicted"/>
<sequence length="104" mass="11613">MQLITVITLFASLTVSYAAIVRGRVPCPDGHQTGDVLYLPNCVRFKCRSTDYIYESCGTLGYDITTCYYVKTNATANYPECCNAKFYCLGDADFDPAYLDYPAQ</sequence>
<protein>
    <recommendedName>
        <fullName evidence="4">Single domain-containing protein</fullName>
    </recommendedName>
</protein>
<comment type="subcellular location">
    <subcellularLocation>
        <location evidence="1">Secreted</location>
    </subcellularLocation>
</comment>
<comment type="caution">
    <text evidence="5">The sequence shown here is derived from an EMBL/GenBank/DDBJ whole genome shotgun (WGS) entry which is preliminary data.</text>
</comment>
<keyword evidence="2" id="KW-0964">Secreted</keyword>
<evidence type="ECO:0000256" key="1">
    <source>
        <dbReference type="ARBA" id="ARBA00004613"/>
    </source>
</evidence>
<gene>
    <name evidence="5" type="ORF">Bpfe_001617</name>
</gene>
<reference evidence="5" key="1">
    <citation type="journal article" date="2023" name="PLoS Negl. Trop. Dis.">
        <title>A genome sequence for Biomphalaria pfeifferi, the major vector snail for the human-infecting parasite Schistosoma mansoni.</title>
        <authorList>
            <person name="Bu L."/>
            <person name="Lu L."/>
            <person name="Laidemitt M.R."/>
            <person name="Zhang S.M."/>
            <person name="Mutuku M."/>
            <person name="Mkoji G."/>
            <person name="Steinauer M."/>
            <person name="Loker E.S."/>
        </authorList>
    </citation>
    <scope>NUCLEOTIDE SEQUENCE</scope>
    <source>
        <strain evidence="5">KasaAsao</strain>
    </source>
</reference>
<evidence type="ECO:0000259" key="4">
    <source>
        <dbReference type="Pfam" id="PF15430"/>
    </source>
</evidence>
<feature type="chain" id="PRO_5042157654" description="Single domain-containing protein" evidence="3">
    <location>
        <begin position="19"/>
        <end position="104"/>
    </location>
</feature>
<dbReference type="AlphaFoldDB" id="A0AAD8C987"/>
<dbReference type="GO" id="GO:0005576">
    <property type="term" value="C:extracellular region"/>
    <property type="evidence" value="ECO:0007669"/>
    <property type="project" value="UniProtKB-SubCell"/>
</dbReference>
<evidence type="ECO:0000256" key="3">
    <source>
        <dbReference type="SAM" id="SignalP"/>
    </source>
</evidence>
<dbReference type="Pfam" id="PF15430">
    <property type="entry name" value="SVWC"/>
    <property type="match status" value="1"/>
</dbReference>
<name>A0AAD8C987_BIOPF</name>
<dbReference type="EMBL" id="JASAOG010000004">
    <property type="protein sequence ID" value="KAK0068654.1"/>
    <property type="molecule type" value="Genomic_DNA"/>
</dbReference>
<evidence type="ECO:0000313" key="6">
    <source>
        <dbReference type="Proteomes" id="UP001233172"/>
    </source>
</evidence>
<keyword evidence="3" id="KW-0732">Signal</keyword>
<accession>A0AAD8C987</accession>
<dbReference type="Proteomes" id="UP001233172">
    <property type="component" value="Unassembled WGS sequence"/>
</dbReference>
<reference evidence="5" key="2">
    <citation type="submission" date="2023-04" db="EMBL/GenBank/DDBJ databases">
        <authorList>
            <person name="Bu L."/>
            <person name="Lu L."/>
            <person name="Laidemitt M.R."/>
            <person name="Zhang S.M."/>
            <person name="Mutuku M."/>
            <person name="Mkoji G."/>
            <person name="Steinauer M."/>
            <person name="Loker E.S."/>
        </authorList>
    </citation>
    <scope>NUCLEOTIDE SEQUENCE</scope>
    <source>
        <strain evidence="5">KasaAsao</strain>
        <tissue evidence="5">Whole Snail</tissue>
    </source>
</reference>
<evidence type="ECO:0000313" key="5">
    <source>
        <dbReference type="EMBL" id="KAK0068654.1"/>
    </source>
</evidence>
<keyword evidence="6" id="KW-1185">Reference proteome</keyword>
<evidence type="ECO:0000256" key="2">
    <source>
        <dbReference type="ARBA" id="ARBA00022525"/>
    </source>
</evidence>
<feature type="signal peptide" evidence="3">
    <location>
        <begin position="1"/>
        <end position="18"/>
    </location>
</feature>
<organism evidence="5 6">
    <name type="scientific">Biomphalaria pfeifferi</name>
    <name type="common">Bloodfluke planorb</name>
    <name type="synonym">Freshwater snail</name>
    <dbReference type="NCBI Taxonomy" id="112525"/>
    <lineage>
        <taxon>Eukaryota</taxon>
        <taxon>Metazoa</taxon>
        <taxon>Spiralia</taxon>
        <taxon>Lophotrochozoa</taxon>
        <taxon>Mollusca</taxon>
        <taxon>Gastropoda</taxon>
        <taxon>Heterobranchia</taxon>
        <taxon>Euthyneura</taxon>
        <taxon>Panpulmonata</taxon>
        <taxon>Hygrophila</taxon>
        <taxon>Lymnaeoidea</taxon>
        <taxon>Planorbidae</taxon>
        <taxon>Biomphalaria</taxon>
    </lineage>
</organism>
<feature type="domain" description="Single" evidence="4">
    <location>
        <begin position="38"/>
        <end position="88"/>
    </location>
</feature>